<evidence type="ECO:0000313" key="2">
    <source>
        <dbReference type="EMBL" id="GAA4335227.1"/>
    </source>
</evidence>
<organism evidence="2 3">
    <name type="scientific">Streptomyces venetus</name>
    <dbReference type="NCBI Taxonomy" id="1701086"/>
    <lineage>
        <taxon>Bacteria</taxon>
        <taxon>Bacillati</taxon>
        <taxon>Actinomycetota</taxon>
        <taxon>Actinomycetes</taxon>
        <taxon>Kitasatosporales</taxon>
        <taxon>Streptomycetaceae</taxon>
        <taxon>Streptomyces</taxon>
    </lineage>
</organism>
<dbReference type="InterPro" id="IPR058548">
    <property type="entry name" value="MlaB-like_STAS"/>
</dbReference>
<dbReference type="SUPFAM" id="SSF52091">
    <property type="entry name" value="SpoIIaa-like"/>
    <property type="match status" value="1"/>
</dbReference>
<reference evidence="3" key="1">
    <citation type="journal article" date="2019" name="Int. J. Syst. Evol. Microbiol.">
        <title>The Global Catalogue of Microorganisms (GCM) 10K type strain sequencing project: providing services to taxonomists for standard genome sequencing and annotation.</title>
        <authorList>
            <consortium name="The Broad Institute Genomics Platform"/>
            <consortium name="The Broad Institute Genome Sequencing Center for Infectious Disease"/>
            <person name="Wu L."/>
            <person name="Ma J."/>
        </authorList>
    </citation>
    <scope>NUCLEOTIDE SEQUENCE [LARGE SCALE GENOMIC DNA]</scope>
    <source>
        <strain evidence="3">JCM 31290</strain>
    </source>
</reference>
<dbReference type="EMBL" id="BAABET010000013">
    <property type="protein sequence ID" value="GAA4335227.1"/>
    <property type="molecule type" value="Genomic_DNA"/>
</dbReference>
<accession>A0ABP8H753</accession>
<gene>
    <name evidence="2" type="ORF">GCM10023086_67570</name>
</gene>
<proteinExistence type="predicted"/>
<name>A0ABP8H753_9ACTN</name>
<dbReference type="Pfam" id="PF13466">
    <property type="entry name" value="STAS_2"/>
    <property type="match status" value="1"/>
</dbReference>
<dbReference type="Proteomes" id="UP001501115">
    <property type="component" value="Unassembled WGS sequence"/>
</dbReference>
<protein>
    <recommendedName>
        <fullName evidence="1">STAS domain-containing protein</fullName>
    </recommendedName>
</protein>
<evidence type="ECO:0000313" key="3">
    <source>
        <dbReference type="Proteomes" id="UP001501115"/>
    </source>
</evidence>
<feature type="domain" description="STAS" evidence="1">
    <location>
        <begin position="25"/>
        <end position="114"/>
    </location>
</feature>
<dbReference type="Gene3D" id="3.30.750.24">
    <property type="entry name" value="STAS domain"/>
    <property type="match status" value="1"/>
</dbReference>
<dbReference type="InterPro" id="IPR036513">
    <property type="entry name" value="STAS_dom_sf"/>
</dbReference>
<dbReference type="CDD" id="cd07043">
    <property type="entry name" value="STAS_anti-anti-sigma_factors"/>
    <property type="match status" value="1"/>
</dbReference>
<dbReference type="PROSITE" id="PS50801">
    <property type="entry name" value="STAS"/>
    <property type="match status" value="1"/>
</dbReference>
<sequence>MDRVALHSSDPRLTIQPIRPPSGGDTLTLALTGELDVHSVTSLCDVAVASVESGIRRLRLDMTGVTMCDNGSLYMLLGLQHALRATGGALAIATTSAPVESALTANGLSHLLEN</sequence>
<keyword evidence="3" id="KW-1185">Reference proteome</keyword>
<dbReference type="InterPro" id="IPR002645">
    <property type="entry name" value="STAS_dom"/>
</dbReference>
<comment type="caution">
    <text evidence="2">The sequence shown here is derived from an EMBL/GenBank/DDBJ whole genome shotgun (WGS) entry which is preliminary data.</text>
</comment>
<evidence type="ECO:0000259" key="1">
    <source>
        <dbReference type="PROSITE" id="PS50801"/>
    </source>
</evidence>